<dbReference type="InterPro" id="IPR038444">
    <property type="entry name" value="DUF465_sf"/>
</dbReference>
<gene>
    <name evidence="2" type="ORF">DX908_05805</name>
</gene>
<dbReference type="InParanoid" id="A0A371RHA5"/>
<dbReference type="AlphaFoldDB" id="A0A371RHA5"/>
<comment type="caution">
    <text evidence="2">The sequence shown here is derived from an EMBL/GenBank/DDBJ whole genome shotgun (WGS) entry which is preliminary data.</text>
</comment>
<proteinExistence type="predicted"/>
<accession>A0A371RHA5</accession>
<name>A0A371RHA5_9PROT</name>
<organism evidence="2 3">
    <name type="scientific">Parvularcula marina</name>
    <dbReference type="NCBI Taxonomy" id="2292771"/>
    <lineage>
        <taxon>Bacteria</taxon>
        <taxon>Pseudomonadati</taxon>
        <taxon>Pseudomonadota</taxon>
        <taxon>Alphaproteobacteria</taxon>
        <taxon>Parvularculales</taxon>
        <taxon>Parvularculaceae</taxon>
        <taxon>Parvularcula</taxon>
    </lineage>
</organism>
<sequence>MSHTPFELSEEFPEYAPLIQKMNKGDAHFQRLTEAYHTLNRYVHRAESDIEPTSHQYLEEMKVRRSHLKDEILQMLKTGSEKPESDTPSSENPSIHSDF</sequence>
<evidence type="ECO:0000313" key="3">
    <source>
        <dbReference type="Proteomes" id="UP000264589"/>
    </source>
</evidence>
<evidence type="ECO:0000256" key="1">
    <source>
        <dbReference type="SAM" id="MobiDB-lite"/>
    </source>
</evidence>
<feature type="region of interest" description="Disordered" evidence="1">
    <location>
        <begin position="75"/>
        <end position="99"/>
    </location>
</feature>
<dbReference type="Proteomes" id="UP000264589">
    <property type="component" value="Unassembled WGS sequence"/>
</dbReference>
<feature type="compositionally biased region" description="Polar residues" evidence="1">
    <location>
        <begin position="86"/>
        <end position="99"/>
    </location>
</feature>
<dbReference type="Pfam" id="PF04325">
    <property type="entry name" value="DUF465"/>
    <property type="match status" value="1"/>
</dbReference>
<keyword evidence="3" id="KW-1185">Reference proteome</keyword>
<evidence type="ECO:0000313" key="2">
    <source>
        <dbReference type="EMBL" id="RFB04837.1"/>
    </source>
</evidence>
<dbReference type="RefSeq" id="WP_116391470.1">
    <property type="nucleotide sequence ID" value="NZ_QUQO01000001.1"/>
</dbReference>
<dbReference type="Gene3D" id="6.10.280.50">
    <property type="match status" value="1"/>
</dbReference>
<dbReference type="OrthoDB" id="1263265at2"/>
<protein>
    <submittedName>
        <fullName evidence="2">DUF465 domain-containing protein</fullName>
    </submittedName>
</protein>
<dbReference type="EMBL" id="QUQO01000001">
    <property type="protein sequence ID" value="RFB04837.1"/>
    <property type="molecule type" value="Genomic_DNA"/>
</dbReference>
<reference evidence="2 3" key="1">
    <citation type="submission" date="2018-08" db="EMBL/GenBank/DDBJ databases">
        <title>Parvularcula sp. SM1705, isolated from surface water of the South Sea China.</title>
        <authorList>
            <person name="Sun L."/>
        </authorList>
    </citation>
    <scope>NUCLEOTIDE SEQUENCE [LARGE SCALE GENOMIC DNA]</scope>
    <source>
        <strain evidence="2 3">SM1705</strain>
    </source>
</reference>
<dbReference type="InterPro" id="IPR007420">
    <property type="entry name" value="DUF465"/>
</dbReference>